<feature type="domain" description="Reverse transcriptase" evidence="1">
    <location>
        <begin position="304"/>
        <end position="569"/>
    </location>
</feature>
<dbReference type="PROSITE" id="PS50878">
    <property type="entry name" value="RT_POL"/>
    <property type="match status" value="1"/>
</dbReference>
<dbReference type="InterPro" id="IPR000477">
    <property type="entry name" value="RT_dom"/>
</dbReference>
<keyword evidence="3" id="KW-1185">Reference proteome</keyword>
<protein>
    <recommendedName>
        <fullName evidence="1">Reverse transcriptase domain-containing protein</fullName>
    </recommendedName>
</protein>
<evidence type="ECO:0000313" key="2">
    <source>
        <dbReference type="EMBL" id="KAG7298080.1"/>
    </source>
</evidence>
<proteinExistence type="predicted"/>
<name>A0ABQ7Q027_PLUXY</name>
<dbReference type="CDD" id="cd01650">
    <property type="entry name" value="RT_nLTR_like"/>
    <property type="match status" value="1"/>
</dbReference>
<comment type="caution">
    <text evidence="2">The sequence shown here is derived from an EMBL/GenBank/DDBJ whole genome shotgun (WGS) entry which is preliminary data.</text>
</comment>
<reference evidence="2 3" key="1">
    <citation type="submission" date="2021-06" db="EMBL/GenBank/DDBJ databases">
        <title>A haploid diamondback moth (Plutella xylostella L.) genome assembly resolves 31 chromosomes and identifies a diamide resistance mutation.</title>
        <authorList>
            <person name="Ward C.M."/>
            <person name="Perry K.D."/>
            <person name="Baker G."/>
            <person name="Powis K."/>
            <person name="Heckel D.G."/>
            <person name="Baxter S.W."/>
        </authorList>
    </citation>
    <scope>NUCLEOTIDE SEQUENCE [LARGE SCALE GENOMIC DNA]</scope>
    <source>
        <strain evidence="2 3">LV</strain>
        <tissue evidence="2">Single pupa</tissue>
    </source>
</reference>
<dbReference type="InterPro" id="IPR043502">
    <property type="entry name" value="DNA/RNA_pol_sf"/>
</dbReference>
<dbReference type="SUPFAM" id="SSF56672">
    <property type="entry name" value="DNA/RNA polymerases"/>
    <property type="match status" value="1"/>
</dbReference>
<dbReference type="Pfam" id="PF00078">
    <property type="entry name" value="RVT_1"/>
    <property type="match status" value="1"/>
</dbReference>
<evidence type="ECO:0000313" key="3">
    <source>
        <dbReference type="Proteomes" id="UP000823941"/>
    </source>
</evidence>
<dbReference type="EMBL" id="JAHIBW010000025">
    <property type="protein sequence ID" value="KAG7298080.1"/>
    <property type="molecule type" value="Genomic_DNA"/>
</dbReference>
<sequence length="767" mass="88182">MALLDTMAYVDLDQFNAIPNKLNKILDLVFSNMHITVNKNPEPLVKEDDHHPTLSLHIDILPSSNIKTKSYIKQFFKANYDVINEEIINIDWKTEFDNCNLDAAVDKFYDIIDEIIGNHVPTKIKPAKVTREKAKYHKLYKLYKNPRDYDTFALLRTRQKKLIKEDYRKFTIKSECNILDNPKNFWSFVKVKKGTSSIPNRITCGSNVANSPAEIVNCFSDYFGSVFNGNDNSSVDINNHLTACDEDCWNTDCLGTIKITPDIVKRYIDKLDINKGSGLDNIPPVFIVRCKESLAVPLCILFNRSITEGIMPIKWKTAKVAPIFKGGSKSRATDYRPVSVLPCISKLLEKIVYDSIYQLITKNIPENQHGFMRKRSVVSNLLQSSYYVLNNIDGGNQVDAIYTDFSKAFDKVSHNVLLSKLSVMGVHGSLLRWVTSYVTNRSQSVVVGGARSELVKMSSGVPQGSLLGPLFFNAYIFDIYKCFKNAHFNLFADDLKLFLVIDSLNDCNRLQNDLIRLQEYCAVNQLELNAKKCFKISYTRKTNKILHSYTIADTILTEKAKIRDLGVIMDNKMMFDAHISSIITRANKMLGFIMRIGRGFSCTETLKLLYMTHARSILEFASPVWSPQYEVYKKRIEAVQHKFIRHLAYREIIFYKDNYQYLEKYYGLDSLENRRVTSDMKLLYDIIHANIDCSELLSSLQWCVPIKRTRVTPLFKPLPYQTNYCANNALKRIMISYNKNFSSLDIFATSRNIFINNVREIIAEKSE</sequence>
<accession>A0ABQ7Q027</accession>
<evidence type="ECO:0000259" key="1">
    <source>
        <dbReference type="PROSITE" id="PS50878"/>
    </source>
</evidence>
<dbReference type="PANTHER" id="PTHR33332">
    <property type="entry name" value="REVERSE TRANSCRIPTASE DOMAIN-CONTAINING PROTEIN"/>
    <property type="match status" value="1"/>
</dbReference>
<dbReference type="Proteomes" id="UP000823941">
    <property type="component" value="Chromosome 25"/>
</dbReference>
<organism evidence="2 3">
    <name type="scientific">Plutella xylostella</name>
    <name type="common">Diamondback moth</name>
    <name type="synonym">Plutella maculipennis</name>
    <dbReference type="NCBI Taxonomy" id="51655"/>
    <lineage>
        <taxon>Eukaryota</taxon>
        <taxon>Metazoa</taxon>
        <taxon>Ecdysozoa</taxon>
        <taxon>Arthropoda</taxon>
        <taxon>Hexapoda</taxon>
        <taxon>Insecta</taxon>
        <taxon>Pterygota</taxon>
        <taxon>Neoptera</taxon>
        <taxon>Endopterygota</taxon>
        <taxon>Lepidoptera</taxon>
        <taxon>Glossata</taxon>
        <taxon>Ditrysia</taxon>
        <taxon>Yponomeutoidea</taxon>
        <taxon>Plutellidae</taxon>
        <taxon>Plutella</taxon>
    </lineage>
</organism>
<gene>
    <name evidence="2" type="ORF">JYU34_018850</name>
</gene>